<dbReference type="Pfam" id="PF01494">
    <property type="entry name" value="FAD_binding_3"/>
    <property type="match status" value="1"/>
</dbReference>
<evidence type="ECO:0000259" key="5">
    <source>
        <dbReference type="Pfam" id="PF01494"/>
    </source>
</evidence>
<proteinExistence type="predicted"/>
<dbReference type="AlphaFoldDB" id="A0A3D8SKY7"/>
<dbReference type="PANTHER" id="PTHR46720">
    <property type="entry name" value="HYDROXYLASE, PUTATIVE (AFU_ORTHOLOGUE AFUA_3G01460)-RELATED"/>
    <property type="match status" value="1"/>
</dbReference>
<dbReference type="InterPro" id="IPR051104">
    <property type="entry name" value="FAD_monoxygenase"/>
</dbReference>
<feature type="compositionally biased region" description="Polar residues" evidence="4">
    <location>
        <begin position="1"/>
        <end position="13"/>
    </location>
</feature>
<feature type="compositionally biased region" description="Basic and acidic residues" evidence="4">
    <location>
        <begin position="14"/>
        <end position="36"/>
    </location>
</feature>
<dbReference type="PRINTS" id="PR00420">
    <property type="entry name" value="RNGMNOXGNASE"/>
</dbReference>
<feature type="region of interest" description="Disordered" evidence="4">
    <location>
        <begin position="1"/>
        <end position="71"/>
    </location>
</feature>
<sequence length="495" mass="53081">MGSAWSSPAQNLEETNHLSHLFKQDMEDDIQNDKAPESFPEDSNKSQSEASTASKTTSTPSSDPDPDPTPATIAIIGGGIIGLITALGLLDRGITATVYERAPKPTETSAGFTFSASARKAMSAVSPRVLSAFLRVAAPNEHPFIRYFDGYTPGEHEAWAIPAERPDYYGCLRAAFLESLGKEMPEGAVRFGKSLAGYQEIDGKVTLVFGDGGVEVVDAVIGCDGIKSRTRQLLLGQDHPAAHPGFTGVVAYRAVLPLEGVVRALGSDKGLSHCLHVGPGAYTVTYPVAHSPLTNMILFCKTGRPWTDSTKHLQLCQRSTAQEAVQDWKSDVRGVVDLLPETPNKWAIFDTAEHPAPSYVSASGRVCIAGDAAHASTPFLASGAAMGVEDAAVLGGVLGAALGAVRGGGKGMGEAIRAALRTYSDVRMERSQRVVRDSRAVGEVCMWQDPETGRDAKKCFEYVWTCMTRVWEFDIVETVERARGECLRMLGEMED</sequence>
<dbReference type="InterPro" id="IPR036188">
    <property type="entry name" value="FAD/NAD-bd_sf"/>
</dbReference>
<accession>A0A3D8SKY7</accession>
<comment type="caution">
    <text evidence="6">The sequence shown here is derived from an EMBL/GenBank/DDBJ whole genome shotgun (WGS) entry which is preliminary data.</text>
</comment>
<name>A0A3D8SKY7_9EURO</name>
<dbReference type="Gene3D" id="3.50.50.60">
    <property type="entry name" value="FAD/NAD(P)-binding domain"/>
    <property type="match status" value="1"/>
</dbReference>
<dbReference type="GeneID" id="38113999"/>
<dbReference type="OrthoDB" id="417877at2759"/>
<reference evidence="6 7" key="1">
    <citation type="journal article" date="2018" name="IMA Fungus">
        <title>IMA Genome-F 9: Draft genome sequence of Annulohypoxylon stygium, Aspergillus mulundensis, Berkeleyomyces basicola (syn. Thielaviopsis basicola), Ceratocystis smalleyi, two Cercospora beticola strains, Coleophoma cylindrospora, Fusarium fracticaudum, Phialophora cf. hyalina, and Morchella septimelata.</title>
        <authorList>
            <person name="Wingfield B.D."/>
            <person name="Bills G.F."/>
            <person name="Dong Y."/>
            <person name="Huang W."/>
            <person name="Nel W.J."/>
            <person name="Swalarsk-Parry B.S."/>
            <person name="Vaghefi N."/>
            <person name="Wilken P.M."/>
            <person name="An Z."/>
            <person name="de Beer Z.W."/>
            <person name="De Vos L."/>
            <person name="Chen L."/>
            <person name="Duong T.A."/>
            <person name="Gao Y."/>
            <person name="Hammerbacher A."/>
            <person name="Kikkert J.R."/>
            <person name="Li Y."/>
            <person name="Li H."/>
            <person name="Li K."/>
            <person name="Li Q."/>
            <person name="Liu X."/>
            <person name="Ma X."/>
            <person name="Naidoo K."/>
            <person name="Pethybridge S.J."/>
            <person name="Sun J."/>
            <person name="Steenkamp E.T."/>
            <person name="van der Nest M.A."/>
            <person name="van Wyk S."/>
            <person name="Wingfield M.J."/>
            <person name="Xiong C."/>
            <person name="Yue Q."/>
            <person name="Zhang X."/>
        </authorList>
    </citation>
    <scope>NUCLEOTIDE SEQUENCE [LARGE SCALE GENOMIC DNA]</scope>
    <source>
        <strain evidence="6 7">DSM 5745</strain>
    </source>
</reference>
<dbReference type="SUPFAM" id="SSF51905">
    <property type="entry name" value="FAD/NAD(P)-binding domain"/>
    <property type="match status" value="1"/>
</dbReference>
<dbReference type="InterPro" id="IPR002938">
    <property type="entry name" value="FAD-bd"/>
</dbReference>
<dbReference type="Proteomes" id="UP000256690">
    <property type="component" value="Unassembled WGS sequence"/>
</dbReference>
<dbReference type="RefSeq" id="XP_026606511.1">
    <property type="nucleotide sequence ID" value="XM_026745645.1"/>
</dbReference>
<gene>
    <name evidence="6" type="ORF">DSM5745_03629</name>
</gene>
<evidence type="ECO:0000256" key="4">
    <source>
        <dbReference type="SAM" id="MobiDB-lite"/>
    </source>
</evidence>
<dbReference type="GO" id="GO:0044550">
    <property type="term" value="P:secondary metabolite biosynthetic process"/>
    <property type="evidence" value="ECO:0007669"/>
    <property type="project" value="TreeGrafter"/>
</dbReference>
<keyword evidence="1" id="KW-0285">Flavoprotein</keyword>
<dbReference type="GO" id="GO:0071949">
    <property type="term" value="F:FAD binding"/>
    <property type="evidence" value="ECO:0007669"/>
    <property type="project" value="InterPro"/>
</dbReference>
<organism evidence="6 7">
    <name type="scientific">Aspergillus mulundensis</name>
    <dbReference type="NCBI Taxonomy" id="1810919"/>
    <lineage>
        <taxon>Eukaryota</taxon>
        <taxon>Fungi</taxon>
        <taxon>Dikarya</taxon>
        <taxon>Ascomycota</taxon>
        <taxon>Pezizomycotina</taxon>
        <taxon>Eurotiomycetes</taxon>
        <taxon>Eurotiomycetidae</taxon>
        <taxon>Eurotiales</taxon>
        <taxon>Aspergillaceae</taxon>
        <taxon>Aspergillus</taxon>
        <taxon>Aspergillus subgen. Nidulantes</taxon>
    </lineage>
</organism>
<dbReference type="GO" id="GO:0016491">
    <property type="term" value="F:oxidoreductase activity"/>
    <property type="evidence" value="ECO:0007669"/>
    <property type="project" value="UniProtKB-KW"/>
</dbReference>
<dbReference type="STRING" id="1810919.A0A3D8SKY7"/>
<protein>
    <recommendedName>
        <fullName evidence="5">FAD-binding domain-containing protein</fullName>
    </recommendedName>
</protein>
<dbReference type="EMBL" id="PVWQ01000003">
    <property type="protein sequence ID" value="RDW86987.1"/>
    <property type="molecule type" value="Genomic_DNA"/>
</dbReference>
<evidence type="ECO:0000313" key="7">
    <source>
        <dbReference type="Proteomes" id="UP000256690"/>
    </source>
</evidence>
<keyword evidence="3" id="KW-0560">Oxidoreductase</keyword>
<feature type="domain" description="FAD-binding" evidence="5">
    <location>
        <begin position="72"/>
        <end position="437"/>
    </location>
</feature>
<evidence type="ECO:0000256" key="1">
    <source>
        <dbReference type="ARBA" id="ARBA00022630"/>
    </source>
</evidence>
<evidence type="ECO:0000256" key="2">
    <source>
        <dbReference type="ARBA" id="ARBA00022827"/>
    </source>
</evidence>
<evidence type="ECO:0000313" key="6">
    <source>
        <dbReference type="EMBL" id="RDW86987.1"/>
    </source>
</evidence>
<dbReference type="PANTHER" id="PTHR46720:SF3">
    <property type="entry name" value="FAD-BINDING DOMAIN-CONTAINING PROTEIN-RELATED"/>
    <property type="match status" value="1"/>
</dbReference>
<keyword evidence="7" id="KW-1185">Reference proteome</keyword>
<feature type="compositionally biased region" description="Low complexity" evidence="4">
    <location>
        <begin position="50"/>
        <end position="62"/>
    </location>
</feature>
<evidence type="ECO:0000256" key="3">
    <source>
        <dbReference type="ARBA" id="ARBA00023002"/>
    </source>
</evidence>
<keyword evidence="2" id="KW-0274">FAD</keyword>